<dbReference type="eggNOG" id="COG1765">
    <property type="taxonomic scope" value="Bacteria"/>
</dbReference>
<dbReference type="Gene3D" id="3.30.300.20">
    <property type="match status" value="1"/>
</dbReference>
<protein>
    <submittedName>
        <fullName evidence="2">OsmC family protein</fullName>
    </submittedName>
</protein>
<dbReference type="NCBIfam" id="NF008009">
    <property type="entry name" value="PRK10738.1"/>
    <property type="match status" value="1"/>
</dbReference>
<reference evidence="2 3" key="1">
    <citation type="journal article" date="2013" name="Genome Announc.">
        <title>Draft Genome of Spiribacter salinus M19-40, an Abundant Gammaproteobacterium in Aquatic Hypersaline Environments.</title>
        <authorList>
            <person name="Leon M.J."/>
            <person name="Ghai R."/>
            <person name="Fernandez A.B."/>
            <person name="Sanchez-Porro C."/>
            <person name="Rodriguez-Valera F."/>
            <person name="Ventosa A."/>
        </authorList>
    </citation>
    <scope>NUCLEOTIDE SEQUENCE [LARGE SCALE GENOMIC DNA]</scope>
    <source>
        <strain evidence="2">M19-40</strain>
    </source>
</reference>
<sequence length="158" mass="17167">MHRIVQTEGFEQREMSMKAHIRWLDGMAFEVESGSGHRQTVDGPPDLGGQERGPRPMELLLEGLGSCSAVDVVHILQRGRHAVSDCTVEVDAKRADTPPKVFTSIHLHFRVSGEALKPAAVARAVQLSADKYCSASLMLAKAAELTHSHETIDTAKTG</sequence>
<dbReference type="PANTHER" id="PTHR34352:SF1">
    <property type="entry name" value="PROTEIN YHFA"/>
    <property type="match status" value="1"/>
</dbReference>
<dbReference type="PANTHER" id="PTHR34352">
    <property type="entry name" value="PROTEIN YHFA"/>
    <property type="match status" value="1"/>
</dbReference>
<organism evidence="2 3">
    <name type="scientific">Spiribacter salinus M19-40</name>
    <dbReference type="NCBI Taxonomy" id="1260251"/>
    <lineage>
        <taxon>Bacteria</taxon>
        <taxon>Pseudomonadati</taxon>
        <taxon>Pseudomonadota</taxon>
        <taxon>Gammaproteobacteria</taxon>
        <taxon>Chromatiales</taxon>
        <taxon>Ectothiorhodospiraceae</taxon>
        <taxon>Spiribacter</taxon>
    </lineage>
</organism>
<accession>R4VLF9</accession>
<evidence type="ECO:0000313" key="3">
    <source>
        <dbReference type="Proteomes" id="UP000017881"/>
    </source>
</evidence>
<dbReference type="InterPro" id="IPR036102">
    <property type="entry name" value="OsmC/Ohrsf"/>
</dbReference>
<dbReference type="Pfam" id="PF02566">
    <property type="entry name" value="OsmC"/>
    <property type="match status" value="1"/>
</dbReference>
<dbReference type="EMBL" id="CP005963">
    <property type="protein sequence ID" value="AGM40453.1"/>
    <property type="molecule type" value="Genomic_DNA"/>
</dbReference>
<dbReference type="SUPFAM" id="SSF82784">
    <property type="entry name" value="OsmC-like"/>
    <property type="match status" value="1"/>
</dbReference>
<dbReference type="AlphaFoldDB" id="R4VLF9"/>
<gene>
    <name evidence="2" type="ORF">SPISAL_01770</name>
</gene>
<dbReference type="KEGG" id="ssal:SPISAL_01770"/>
<dbReference type="HOGENOM" id="CLU_114057_1_2_6"/>
<proteinExistence type="predicted"/>
<dbReference type="Proteomes" id="UP000017881">
    <property type="component" value="Chromosome"/>
</dbReference>
<feature type="region of interest" description="Disordered" evidence="1">
    <location>
        <begin position="34"/>
        <end position="53"/>
    </location>
</feature>
<evidence type="ECO:0000313" key="2">
    <source>
        <dbReference type="EMBL" id="AGM40453.1"/>
    </source>
</evidence>
<evidence type="ECO:0000256" key="1">
    <source>
        <dbReference type="SAM" id="MobiDB-lite"/>
    </source>
</evidence>
<dbReference type="InterPro" id="IPR003718">
    <property type="entry name" value="OsmC/Ohr_fam"/>
</dbReference>
<dbReference type="InterPro" id="IPR015946">
    <property type="entry name" value="KH_dom-like_a/b"/>
</dbReference>
<name>R4VLF9_9GAMM</name>
<dbReference type="PATRIC" id="fig|1260251.3.peg.356"/>
<dbReference type="Gene3D" id="2.20.25.10">
    <property type="match status" value="1"/>
</dbReference>
<keyword evidence="3" id="KW-1185">Reference proteome</keyword>